<name>A0A1H9NL16_9ACTN</name>
<dbReference type="GO" id="GO:0003677">
    <property type="term" value="F:DNA binding"/>
    <property type="evidence" value="ECO:0007669"/>
    <property type="project" value="UniProtKB-UniRule"/>
</dbReference>
<feature type="domain" description="Tyr recombinase" evidence="6">
    <location>
        <begin position="172"/>
        <end position="361"/>
    </location>
</feature>
<dbReference type="GO" id="GO:0006310">
    <property type="term" value="P:DNA recombination"/>
    <property type="evidence" value="ECO:0007669"/>
    <property type="project" value="UniProtKB-KW"/>
</dbReference>
<evidence type="ECO:0000259" key="6">
    <source>
        <dbReference type="PROSITE" id="PS51898"/>
    </source>
</evidence>
<dbReference type="InterPro" id="IPR002104">
    <property type="entry name" value="Integrase_catalytic"/>
</dbReference>
<reference evidence="9" key="1">
    <citation type="submission" date="2016-10" db="EMBL/GenBank/DDBJ databases">
        <authorList>
            <person name="Varghese N."/>
            <person name="Submissions S."/>
        </authorList>
    </citation>
    <scope>NUCLEOTIDE SEQUENCE [LARGE SCALE GENOMIC DNA]</scope>
    <source>
        <strain evidence="9">CGMCC 4.6856</strain>
    </source>
</reference>
<dbReference type="Proteomes" id="UP000198504">
    <property type="component" value="Unassembled WGS sequence"/>
</dbReference>
<organism evidence="8 9">
    <name type="scientific">Microlunatus flavus</name>
    <dbReference type="NCBI Taxonomy" id="1036181"/>
    <lineage>
        <taxon>Bacteria</taxon>
        <taxon>Bacillati</taxon>
        <taxon>Actinomycetota</taxon>
        <taxon>Actinomycetes</taxon>
        <taxon>Propionibacteriales</taxon>
        <taxon>Propionibacteriaceae</taxon>
        <taxon>Microlunatus</taxon>
    </lineage>
</organism>
<dbReference type="STRING" id="1036181.SAMN05421756_11614"/>
<keyword evidence="2" id="KW-0229">DNA integration</keyword>
<dbReference type="OrthoDB" id="1822491at2"/>
<dbReference type="InterPro" id="IPR044068">
    <property type="entry name" value="CB"/>
</dbReference>
<feature type="domain" description="Core-binding (CB)" evidence="7">
    <location>
        <begin position="70"/>
        <end position="151"/>
    </location>
</feature>
<keyword evidence="3 5" id="KW-0238">DNA-binding</keyword>
<dbReference type="PANTHER" id="PTHR30349">
    <property type="entry name" value="PHAGE INTEGRASE-RELATED"/>
    <property type="match status" value="1"/>
</dbReference>
<dbReference type="InterPro" id="IPR010998">
    <property type="entry name" value="Integrase_recombinase_N"/>
</dbReference>
<dbReference type="Gene3D" id="1.10.443.10">
    <property type="entry name" value="Intergrase catalytic core"/>
    <property type="match status" value="1"/>
</dbReference>
<dbReference type="PANTHER" id="PTHR30349:SF64">
    <property type="entry name" value="PROPHAGE INTEGRASE INTD-RELATED"/>
    <property type="match status" value="1"/>
</dbReference>
<evidence type="ECO:0000259" key="7">
    <source>
        <dbReference type="PROSITE" id="PS51900"/>
    </source>
</evidence>
<dbReference type="Pfam" id="PF14659">
    <property type="entry name" value="Phage_int_SAM_3"/>
    <property type="match status" value="1"/>
</dbReference>
<dbReference type="SUPFAM" id="SSF56349">
    <property type="entry name" value="DNA breaking-rejoining enzymes"/>
    <property type="match status" value="1"/>
</dbReference>
<dbReference type="PROSITE" id="PS51898">
    <property type="entry name" value="TYR_RECOMBINASE"/>
    <property type="match status" value="1"/>
</dbReference>
<evidence type="ECO:0000256" key="4">
    <source>
        <dbReference type="ARBA" id="ARBA00023172"/>
    </source>
</evidence>
<evidence type="ECO:0000256" key="5">
    <source>
        <dbReference type="PROSITE-ProRule" id="PRU01248"/>
    </source>
</evidence>
<keyword evidence="9" id="KW-1185">Reference proteome</keyword>
<dbReference type="PROSITE" id="PS51900">
    <property type="entry name" value="CB"/>
    <property type="match status" value="1"/>
</dbReference>
<dbReference type="InterPro" id="IPR011010">
    <property type="entry name" value="DNA_brk_join_enz"/>
</dbReference>
<proteinExistence type="inferred from homology"/>
<dbReference type="InterPro" id="IPR004107">
    <property type="entry name" value="Integrase_SAM-like_N"/>
</dbReference>
<dbReference type="RefSeq" id="WP_091187021.1">
    <property type="nucleotide sequence ID" value="NZ_FOFA01000016.1"/>
</dbReference>
<sequence>MASIERRRGRRRDASGRLREVVHYRVRYRDSRGKNRSETFPRLADAERRRVEIAHELTTGTWHDRHRGDEVLRTWVADWLPTRHDLRATTRVRLEVTMNRQVLPRFGDTPLNEITNSDVRRWVVELMESGLAAATTRKAVFALRQALEAAIADQRLVHNAAAAVPLPSERSKPARFLSQTEVERLVAEVPPRDRALILVGAYAGLRWGEAAGLRRQDIDPMRSRVRVTGTAVELRGHVTLDNEPKTTRSKRTIPVPRGVMRRLERHLDDYVDTPSDSLVFTAPAGGPLFRSWGQKVLEPAVQRAGVPGITFHGLRHSFVAIMVAAGCNVREVSEWAGHNSVAFTLTRYGGLFEDGTDDAIDRLDALLGPM</sequence>
<dbReference type="Gene3D" id="1.10.150.130">
    <property type="match status" value="1"/>
</dbReference>
<dbReference type="AlphaFoldDB" id="A0A1H9NL16"/>
<protein>
    <submittedName>
        <fullName evidence="8">Site-specific recombinase XerD</fullName>
    </submittedName>
</protein>
<evidence type="ECO:0000256" key="3">
    <source>
        <dbReference type="ARBA" id="ARBA00023125"/>
    </source>
</evidence>
<dbReference type="GO" id="GO:0015074">
    <property type="term" value="P:DNA integration"/>
    <property type="evidence" value="ECO:0007669"/>
    <property type="project" value="UniProtKB-KW"/>
</dbReference>
<evidence type="ECO:0000313" key="8">
    <source>
        <dbReference type="EMBL" id="SER36638.1"/>
    </source>
</evidence>
<dbReference type="CDD" id="cd01189">
    <property type="entry name" value="INT_ICEBs1_C_like"/>
    <property type="match status" value="1"/>
</dbReference>
<dbReference type="InterPro" id="IPR013762">
    <property type="entry name" value="Integrase-like_cat_sf"/>
</dbReference>
<dbReference type="Pfam" id="PF00589">
    <property type="entry name" value="Phage_integrase"/>
    <property type="match status" value="1"/>
</dbReference>
<gene>
    <name evidence="8" type="ORF">SAMN05421756_11614</name>
</gene>
<comment type="similarity">
    <text evidence="1">Belongs to the 'phage' integrase family.</text>
</comment>
<accession>A0A1H9NL16</accession>
<evidence type="ECO:0000256" key="1">
    <source>
        <dbReference type="ARBA" id="ARBA00008857"/>
    </source>
</evidence>
<evidence type="ECO:0000313" key="9">
    <source>
        <dbReference type="Proteomes" id="UP000198504"/>
    </source>
</evidence>
<keyword evidence="4" id="KW-0233">DNA recombination</keyword>
<evidence type="ECO:0000256" key="2">
    <source>
        <dbReference type="ARBA" id="ARBA00022908"/>
    </source>
</evidence>
<dbReference type="EMBL" id="FOFA01000016">
    <property type="protein sequence ID" value="SER36638.1"/>
    <property type="molecule type" value="Genomic_DNA"/>
</dbReference>
<dbReference type="InterPro" id="IPR050090">
    <property type="entry name" value="Tyrosine_recombinase_XerCD"/>
</dbReference>